<keyword evidence="3" id="KW-0540">Nuclease</keyword>
<dbReference type="GO" id="GO:0003676">
    <property type="term" value="F:nucleic acid binding"/>
    <property type="evidence" value="ECO:0007669"/>
    <property type="project" value="InterPro"/>
</dbReference>
<protein>
    <recommendedName>
        <fullName evidence="6">Integrase catalytic domain-containing protein</fullName>
    </recommendedName>
</protein>
<dbReference type="InterPro" id="IPR043128">
    <property type="entry name" value="Rev_trsase/Diguanyl_cyclase"/>
</dbReference>
<gene>
    <name evidence="7" type="ORF">OPV22_024484</name>
</gene>
<dbReference type="InterPro" id="IPR021109">
    <property type="entry name" value="Peptidase_aspartic_dom_sf"/>
</dbReference>
<dbReference type="SUPFAM" id="SSF50630">
    <property type="entry name" value="Acid proteases"/>
    <property type="match status" value="1"/>
</dbReference>
<sequence length="689" mass="78464">MANAYVKRVMIDTGSSADVLYFDAFQRLRLTDLDLTPLTSTLTGFTGDSISPMGTTTIPVTFGGELRSKTLLVSFMVVKLPSAYNAIIGRPTLNRLRAVVSTYHRVLKFPTRAGVGEVRSDPRESKQCYLTTTTLCKRPRTEPFGVMPPGPEESTRDTRSAERVLELSLDPSRPDRLVKVGSELPENQQVQLIDFLRKNDDVFAWTPNDMPGVDPEIAQHYLNISPDARPVKQRPRKFALDRQKAIEDEVIRILDAQLIEEVKYPTWLSNVVLVKKTNENWRMCVDYTDLNRACPKDCYLLPRIDQLVDATSGHQLLSFMDAFSGYNQIQMAPRDKRNTAFITHNGTYCYKVMPFRLKNAGATYQRLVNRMFKDQVRRNMEIYVDDMIVKSRQAETHLSNLAETFRTLRKYKMRLNPTKCTFGITSGKFLSFIVHQRGIDANPDKIKAIQEMQPPKTIKEVQRLAGRLAALRTIGPSISSTMMTVDQEDGGWTDEILRFKQAGILPEDKAAARRIRRAEEPWYYIVDGCLYRRGFSRSLLRCLNPTEAQTTLAEIHEGICGDHVGARTLAHMVLRQGYYCPTLRKDAQAYVRNCEPCQKHARFQHQPMVPLTTADCAWPFAQWGMDLLGPFPPASGQRRFLIVGVDYFTKWLEAEPLASITERQVEGFVWKNIITRFGLPRAIITDNGT</sequence>
<dbReference type="SUPFAM" id="SSF56672">
    <property type="entry name" value="DNA/RNA polymerases"/>
    <property type="match status" value="1"/>
</dbReference>
<dbReference type="GO" id="GO:0016779">
    <property type="term" value="F:nucleotidyltransferase activity"/>
    <property type="evidence" value="ECO:0007669"/>
    <property type="project" value="UniProtKB-KW"/>
</dbReference>
<dbReference type="Pfam" id="PF00078">
    <property type="entry name" value="RVT_1"/>
    <property type="match status" value="1"/>
</dbReference>
<name>A0AAV8P8P2_ENSVE</name>
<evidence type="ECO:0000256" key="5">
    <source>
        <dbReference type="SAM" id="MobiDB-lite"/>
    </source>
</evidence>
<evidence type="ECO:0000313" key="8">
    <source>
        <dbReference type="Proteomes" id="UP001222027"/>
    </source>
</evidence>
<dbReference type="Gene3D" id="3.30.70.270">
    <property type="match status" value="1"/>
</dbReference>
<keyword evidence="4" id="KW-0255">Endonuclease</keyword>
<proteinExistence type="predicted"/>
<feature type="domain" description="Integrase catalytic" evidence="6">
    <location>
        <begin position="606"/>
        <end position="689"/>
    </location>
</feature>
<evidence type="ECO:0000259" key="6">
    <source>
        <dbReference type="PROSITE" id="PS50994"/>
    </source>
</evidence>
<evidence type="ECO:0000256" key="3">
    <source>
        <dbReference type="ARBA" id="ARBA00022722"/>
    </source>
</evidence>
<keyword evidence="2" id="KW-0548">Nucleotidyltransferase</keyword>
<dbReference type="Proteomes" id="UP001222027">
    <property type="component" value="Unassembled WGS sequence"/>
</dbReference>
<dbReference type="Gene3D" id="1.10.340.70">
    <property type="match status" value="1"/>
</dbReference>
<keyword evidence="4" id="KW-0378">Hydrolase</keyword>
<dbReference type="PROSITE" id="PS50994">
    <property type="entry name" value="INTEGRASE"/>
    <property type="match status" value="1"/>
</dbReference>
<dbReference type="InterPro" id="IPR012337">
    <property type="entry name" value="RNaseH-like_sf"/>
</dbReference>
<dbReference type="Gene3D" id="2.40.70.10">
    <property type="entry name" value="Acid Proteases"/>
    <property type="match status" value="1"/>
</dbReference>
<evidence type="ECO:0000256" key="1">
    <source>
        <dbReference type="ARBA" id="ARBA00022679"/>
    </source>
</evidence>
<dbReference type="InterPro" id="IPR041588">
    <property type="entry name" value="Integrase_H2C2"/>
</dbReference>
<evidence type="ECO:0000256" key="2">
    <source>
        <dbReference type="ARBA" id="ARBA00022695"/>
    </source>
</evidence>
<evidence type="ECO:0000256" key="4">
    <source>
        <dbReference type="ARBA" id="ARBA00022759"/>
    </source>
</evidence>
<dbReference type="InterPro" id="IPR043502">
    <property type="entry name" value="DNA/RNA_pol_sf"/>
</dbReference>
<dbReference type="CDD" id="cd00303">
    <property type="entry name" value="retropepsin_like"/>
    <property type="match status" value="1"/>
</dbReference>
<dbReference type="InterPro" id="IPR001584">
    <property type="entry name" value="Integrase_cat-core"/>
</dbReference>
<dbReference type="EMBL" id="JAQQAF010000007">
    <property type="protein sequence ID" value="KAJ8470141.1"/>
    <property type="molecule type" value="Genomic_DNA"/>
</dbReference>
<keyword evidence="8" id="KW-1185">Reference proteome</keyword>
<dbReference type="PANTHER" id="PTHR37984">
    <property type="entry name" value="PROTEIN CBG26694"/>
    <property type="match status" value="1"/>
</dbReference>
<dbReference type="GO" id="GO:0004519">
    <property type="term" value="F:endonuclease activity"/>
    <property type="evidence" value="ECO:0007669"/>
    <property type="project" value="UniProtKB-KW"/>
</dbReference>
<dbReference type="PANTHER" id="PTHR37984:SF5">
    <property type="entry name" value="PROTEIN NYNRIN-LIKE"/>
    <property type="match status" value="1"/>
</dbReference>
<dbReference type="InterPro" id="IPR036397">
    <property type="entry name" value="RNaseH_sf"/>
</dbReference>
<reference evidence="7 8" key="1">
    <citation type="submission" date="2022-12" db="EMBL/GenBank/DDBJ databases">
        <title>Chromosome-scale assembly of the Ensete ventricosum genome.</title>
        <authorList>
            <person name="Dussert Y."/>
            <person name="Stocks J."/>
            <person name="Wendawek A."/>
            <person name="Woldeyes F."/>
            <person name="Nichols R.A."/>
            <person name="Borrell J.S."/>
        </authorList>
    </citation>
    <scope>NUCLEOTIDE SEQUENCE [LARGE SCALE GENOMIC DNA]</scope>
    <source>
        <strain evidence="8">cv. Maze</strain>
        <tissue evidence="7">Seeds</tissue>
    </source>
</reference>
<dbReference type="CDD" id="cd01647">
    <property type="entry name" value="RT_LTR"/>
    <property type="match status" value="1"/>
</dbReference>
<dbReference type="Gene3D" id="3.10.10.10">
    <property type="entry name" value="HIV Type 1 Reverse Transcriptase, subunit A, domain 1"/>
    <property type="match status" value="1"/>
</dbReference>
<organism evidence="7 8">
    <name type="scientific">Ensete ventricosum</name>
    <name type="common">Abyssinian banana</name>
    <name type="synonym">Musa ensete</name>
    <dbReference type="NCBI Taxonomy" id="4639"/>
    <lineage>
        <taxon>Eukaryota</taxon>
        <taxon>Viridiplantae</taxon>
        <taxon>Streptophyta</taxon>
        <taxon>Embryophyta</taxon>
        <taxon>Tracheophyta</taxon>
        <taxon>Spermatophyta</taxon>
        <taxon>Magnoliopsida</taxon>
        <taxon>Liliopsida</taxon>
        <taxon>Zingiberales</taxon>
        <taxon>Musaceae</taxon>
        <taxon>Ensete</taxon>
    </lineage>
</organism>
<dbReference type="Pfam" id="PF17921">
    <property type="entry name" value="Integrase_H2C2"/>
    <property type="match status" value="1"/>
</dbReference>
<evidence type="ECO:0000313" key="7">
    <source>
        <dbReference type="EMBL" id="KAJ8470141.1"/>
    </source>
</evidence>
<keyword evidence="1" id="KW-0808">Transferase</keyword>
<feature type="region of interest" description="Disordered" evidence="5">
    <location>
        <begin position="140"/>
        <end position="159"/>
    </location>
</feature>
<dbReference type="GO" id="GO:0015074">
    <property type="term" value="P:DNA integration"/>
    <property type="evidence" value="ECO:0007669"/>
    <property type="project" value="InterPro"/>
</dbReference>
<dbReference type="InterPro" id="IPR000477">
    <property type="entry name" value="RT_dom"/>
</dbReference>
<dbReference type="InterPro" id="IPR050951">
    <property type="entry name" value="Retrovirus_Pol_polyprotein"/>
</dbReference>
<dbReference type="Gene3D" id="3.30.420.10">
    <property type="entry name" value="Ribonuclease H-like superfamily/Ribonuclease H"/>
    <property type="match status" value="1"/>
</dbReference>
<dbReference type="SUPFAM" id="SSF53098">
    <property type="entry name" value="Ribonuclease H-like"/>
    <property type="match status" value="1"/>
</dbReference>
<dbReference type="AlphaFoldDB" id="A0AAV8P8P2"/>
<accession>A0AAV8P8P2</accession>
<comment type="caution">
    <text evidence="7">The sequence shown here is derived from an EMBL/GenBank/DDBJ whole genome shotgun (WGS) entry which is preliminary data.</text>
</comment>